<dbReference type="RefSeq" id="WP_282588498.1">
    <property type="nucleotide sequence ID" value="NZ_JAMOIM010000040.1"/>
</dbReference>
<dbReference type="Proteomes" id="UP001165667">
    <property type="component" value="Unassembled WGS sequence"/>
</dbReference>
<evidence type="ECO:0000313" key="1">
    <source>
        <dbReference type="EMBL" id="MCW6512121.1"/>
    </source>
</evidence>
<dbReference type="AlphaFoldDB" id="A0AA42CMZ5"/>
<evidence type="ECO:0000313" key="2">
    <source>
        <dbReference type="Proteomes" id="UP001165667"/>
    </source>
</evidence>
<name>A0AA42CMZ5_9HYPH</name>
<organism evidence="1 2">
    <name type="scientific">Lichenifustis flavocetrariae</name>
    <dbReference type="NCBI Taxonomy" id="2949735"/>
    <lineage>
        <taxon>Bacteria</taxon>
        <taxon>Pseudomonadati</taxon>
        <taxon>Pseudomonadota</taxon>
        <taxon>Alphaproteobacteria</taxon>
        <taxon>Hyphomicrobiales</taxon>
        <taxon>Lichenihabitantaceae</taxon>
        <taxon>Lichenifustis</taxon>
    </lineage>
</organism>
<proteinExistence type="predicted"/>
<keyword evidence="2" id="KW-1185">Reference proteome</keyword>
<reference evidence="1" key="1">
    <citation type="submission" date="2022-05" db="EMBL/GenBank/DDBJ databases">
        <authorList>
            <person name="Pankratov T."/>
        </authorList>
    </citation>
    <scope>NUCLEOTIDE SEQUENCE</scope>
    <source>
        <strain evidence="1">BP6-180914</strain>
    </source>
</reference>
<comment type="caution">
    <text evidence="1">The sequence shown here is derived from an EMBL/GenBank/DDBJ whole genome shotgun (WGS) entry which is preliminary data.</text>
</comment>
<protein>
    <submittedName>
        <fullName evidence="1">Uncharacterized protein</fullName>
    </submittedName>
</protein>
<sequence length="227" mass="25019">MADVKAVRRLPGGSNAVEIEHDGRTWIGAVEKDGRVRFEIPEAVSAAARTQRLRVIISGTHEPPLVRHVAGTTFFALDALGDPYIATVTHVQNRDGSTSWNAVDFAGRILPHDVRQVVVQQQMTRDLADREKAKALAGPLNVVHRDYPIVEPPVPDDGVIVSHLTGMTFLAQHRSVTFVATYGRGHKRDGYFVEAERRPLPIPVLNALADAVWARQPPFQRRGHNAA</sequence>
<dbReference type="EMBL" id="JAMOIM010000040">
    <property type="protein sequence ID" value="MCW6512121.1"/>
    <property type="molecule type" value="Genomic_DNA"/>
</dbReference>
<gene>
    <name evidence="1" type="ORF">M8523_29760</name>
</gene>
<accession>A0AA42CMZ5</accession>